<dbReference type="Gene3D" id="3.40.1550.10">
    <property type="entry name" value="CheC-like"/>
    <property type="match status" value="1"/>
</dbReference>
<accession>A0A8J7J9D5</accession>
<organism evidence="3 4">
    <name type="scientific">Geomesophilobacter sediminis</name>
    <dbReference type="NCBI Taxonomy" id="2798584"/>
    <lineage>
        <taxon>Bacteria</taxon>
        <taxon>Pseudomonadati</taxon>
        <taxon>Thermodesulfobacteriota</taxon>
        <taxon>Desulfuromonadia</taxon>
        <taxon>Geobacterales</taxon>
        <taxon>Geobacteraceae</taxon>
        <taxon>Geomesophilobacter</taxon>
    </lineage>
</organism>
<dbReference type="SUPFAM" id="SSF160246">
    <property type="entry name" value="EspE N-terminal domain-like"/>
    <property type="match status" value="2"/>
</dbReference>
<dbReference type="EMBL" id="JAEMHM010000014">
    <property type="protein sequence ID" value="MBJ6726476.1"/>
    <property type="molecule type" value="Genomic_DNA"/>
</dbReference>
<comment type="caution">
    <text evidence="3">The sequence shown here is derived from an EMBL/GenBank/DDBJ whole genome shotgun (WGS) entry which is preliminary data.</text>
</comment>
<dbReference type="Pfam" id="PF13690">
    <property type="entry name" value="CheX"/>
    <property type="match status" value="1"/>
</dbReference>
<feature type="domain" description="Chemotaxis phosphatase CheX-like" evidence="2">
    <location>
        <begin position="176"/>
        <end position="272"/>
    </location>
</feature>
<dbReference type="InterPro" id="IPR037257">
    <property type="entry name" value="T2SS_E_N_sf"/>
</dbReference>
<evidence type="ECO:0000256" key="1">
    <source>
        <dbReference type="ARBA" id="ARBA00022500"/>
    </source>
</evidence>
<evidence type="ECO:0000259" key="2">
    <source>
        <dbReference type="Pfam" id="PF13690"/>
    </source>
</evidence>
<dbReference type="AlphaFoldDB" id="A0A8J7J9D5"/>
<dbReference type="InterPro" id="IPR028976">
    <property type="entry name" value="CheC-like_sf"/>
</dbReference>
<dbReference type="Proteomes" id="UP000636888">
    <property type="component" value="Unassembled WGS sequence"/>
</dbReference>
<proteinExistence type="predicted"/>
<gene>
    <name evidence="3" type="ORF">JFN93_17330</name>
</gene>
<evidence type="ECO:0000313" key="3">
    <source>
        <dbReference type="EMBL" id="MBJ6726476.1"/>
    </source>
</evidence>
<dbReference type="InterPro" id="IPR028051">
    <property type="entry name" value="CheX-like_dom"/>
</dbReference>
<keyword evidence="1" id="KW-0145">Chemotaxis</keyword>
<name>A0A8J7J9D5_9BACT</name>
<dbReference type="GO" id="GO:0006935">
    <property type="term" value="P:chemotaxis"/>
    <property type="evidence" value="ECO:0007669"/>
    <property type="project" value="UniProtKB-KW"/>
</dbReference>
<reference evidence="3" key="1">
    <citation type="submission" date="2020-12" db="EMBL/GenBank/DDBJ databases">
        <title>Geomonas sp. Red875, isolated from river sediment.</title>
        <authorList>
            <person name="Xu Z."/>
            <person name="Zhang Z."/>
            <person name="Masuda Y."/>
            <person name="Itoh H."/>
            <person name="Senoo K."/>
        </authorList>
    </citation>
    <scope>NUCLEOTIDE SEQUENCE</scope>
    <source>
        <strain evidence="3">Red875</strain>
    </source>
</reference>
<dbReference type="RefSeq" id="WP_199385390.1">
    <property type="nucleotide sequence ID" value="NZ_JAEMHM010000014.1"/>
</dbReference>
<evidence type="ECO:0000313" key="4">
    <source>
        <dbReference type="Proteomes" id="UP000636888"/>
    </source>
</evidence>
<sequence length="288" mass="31200">MAVKFFGQFLLEKGVVSREAIIKAVELQESVNLKFGETALELKLLTEKDIKKIHDAQRSEDLMLGDMAVKLGILTKDQISQILEHQQKSHLRIGEALVRVGALTAEELPGYLKEFSADQAKYATSRIVIPAEVPNAAVWEICADLTAKMFIRVVGVQCRLGDCMLVDKIPGNALIAGIDLAGGVSARYHLAVSDSLREKIAKGVLMEEDVAGESEAVLDDTVLEFVNIVCGNVAAKAAQQGQDVEILPPLSQRPGPEGLPVPSGSVAVFFPLHLPDSERAELTLVVRR</sequence>
<keyword evidence="4" id="KW-1185">Reference proteome</keyword>
<dbReference type="SUPFAM" id="SSF103039">
    <property type="entry name" value="CheC-like"/>
    <property type="match status" value="1"/>
</dbReference>
<protein>
    <submittedName>
        <fullName evidence="3">Chemotaxis protein CheX</fullName>
    </submittedName>
</protein>